<dbReference type="Proteomes" id="UP000010467">
    <property type="component" value="Chromosome"/>
</dbReference>
<dbReference type="AlphaFoldDB" id="K9ZYM0"/>
<dbReference type="SMART" id="SM00448">
    <property type="entry name" value="REC"/>
    <property type="match status" value="1"/>
</dbReference>
<dbReference type="KEGG" id="dpd:Deipe_0253"/>
<dbReference type="Gene3D" id="3.30.450.30">
    <property type="entry name" value="Dynein light chain 2a, cytoplasmic"/>
    <property type="match status" value="1"/>
</dbReference>
<feature type="modified residue" description="4-aspartylphosphate" evidence="2">
    <location>
        <position position="52"/>
    </location>
</feature>
<dbReference type="PANTHER" id="PTHR44591:SF3">
    <property type="entry name" value="RESPONSE REGULATORY DOMAIN-CONTAINING PROTEIN"/>
    <property type="match status" value="1"/>
</dbReference>
<organism evidence="4 5">
    <name type="scientific">Deinococcus peraridilitoris (strain DSM 19664 / LMG 22246 / CIP 109416 / KR-200)</name>
    <dbReference type="NCBI Taxonomy" id="937777"/>
    <lineage>
        <taxon>Bacteria</taxon>
        <taxon>Thermotogati</taxon>
        <taxon>Deinococcota</taxon>
        <taxon>Deinococci</taxon>
        <taxon>Deinococcales</taxon>
        <taxon>Deinococcaceae</taxon>
        <taxon>Deinococcus</taxon>
    </lineage>
</organism>
<dbReference type="InterPro" id="IPR001789">
    <property type="entry name" value="Sig_transdc_resp-reg_receiver"/>
</dbReference>
<reference evidence="5" key="1">
    <citation type="submission" date="2012-03" db="EMBL/GenBank/DDBJ databases">
        <title>Complete sequence of chromosome of Deinococcus peraridilitoris DSM 19664.</title>
        <authorList>
            <person name="Lucas S."/>
            <person name="Copeland A."/>
            <person name="Lapidus A."/>
            <person name="Glavina del Rio T."/>
            <person name="Dalin E."/>
            <person name="Tice H."/>
            <person name="Bruce D."/>
            <person name="Goodwin L."/>
            <person name="Pitluck S."/>
            <person name="Peters L."/>
            <person name="Mikhailova N."/>
            <person name="Lu M."/>
            <person name="Kyrpides N."/>
            <person name="Mavromatis K."/>
            <person name="Ivanova N."/>
            <person name="Brettin T."/>
            <person name="Detter J.C."/>
            <person name="Han C."/>
            <person name="Larimer F."/>
            <person name="Land M."/>
            <person name="Hauser L."/>
            <person name="Markowitz V."/>
            <person name="Cheng J.-F."/>
            <person name="Hugenholtz P."/>
            <person name="Woyke T."/>
            <person name="Wu D."/>
            <person name="Pukall R."/>
            <person name="Steenblock K."/>
            <person name="Brambilla E."/>
            <person name="Klenk H.-P."/>
            <person name="Eisen J.A."/>
        </authorList>
    </citation>
    <scope>NUCLEOTIDE SEQUENCE [LARGE SCALE GENOMIC DNA]</scope>
    <source>
        <strain evidence="5">DSM 19664 / LMG 22246 / CIP 109416 / KR-200</strain>
    </source>
</reference>
<dbReference type="eggNOG" id="COG3706">
    <property type="taxonomic scope" value="Bacteria"/>
</dbReference>
<proteinExistence type="predicted"/>
<gene>
    <name evidence="4" type="ordered locus">Deipe_0253</name>
</gene>
<dbReference type="InterPro" id="IPR011006">
    <property type="entry name" value="CheY-like_superfamily"/>
</dbReference>
<dbReference type="STRING" id="937777.Deipe_0253"/>
<keyword evidence="4" id="KW-0238">DNA-binding</keyword>
<evidence type="ECO:0000313" key="4">
    <source>
        <dbReference type="EMBL" id="AFZ65855.1"/>
    </source>
</evidence>
<evidence type="ECO:0000313" key="5">
    <source>
        <dbReference type="Proteomes" id="UP000010467"/>
    </source>
</evidence>
<dbReference type="GO" id="GO:0003677">
    <property type="term" value="F:DNA binding"/>
    <property type="evidence" value="ECO:0007669"/>
    <property type="project" value="UniProtKB-KW"/>
</dbReference>
<protein>
    <submittedName>
        <fullName evidence="4">Response regulator with CheY-like receiver, AAA-type ATPase, and DNA-binding domains</fullName>
    </submittedName>
</protein>
<name>K9ZYM0_DEIPD</name>
<evidence type="ECO:0000256" key="2">
    <source>
        <dbReference type="PROSITE-ProRule" id="PRU00169"/>
    </source>
</evidence>
<dbReference type="CDD" id="cd00156">
    <property type="entry name" value="REC"/>
    <property type="match status" value="1"/>
</dbReference>
<accession>K9ZYM0</accession>
<evidence type="ECO:0000256" key="1">
    <source>
        <dbReference type="ARBA" id="ARBA00022553"/>
    </source>
</evidence>
<dbReference type="Pfam" id="PF03259">
    <property type="entry name" value="Robl_LC7"/>
    <property type="match status" value="1"/>
</dbReference>
<dbReference type="RefSeq" id="WP_015234166.1">
    <property type="nucleotide sequence ID" value="NC_019793.1"/>
</dbReference>
<dbReference type="Pfam" id="PF00072">
    <property type="entry name" value="Response_reg"/>
    <property type="match status" value="1"/>
</dbReference>
<dbReference type="Gene3D" id="3.40.50.2300">
    <property type="match status" value="1"/>
</dbReference>
<dbReference type="SUPFAM" id="SSF52172">
    <property type="entry name" value="CheY-like"/>
    <property type="match status" value="1"/>
</dbReference>
<dbReference type="PROSITE" id="PS50110">
    <property type="entry name" value="RESPONSE_REGULATORY"/>
    <property type="match status" value="1"/>
</dbReference>
<dbReference type="OrthoDB" id="9800897at2"/>
<feature type="domain" description="Response regulatory" evidence="3">
    <location>
        <begin position="3"/>
        <end position="119"/>
    </location>
</feature>
<dbReference type="HOGENOM" id="CLU_1097205_0_0_0"/>
<dbReference type="InterPro" id="IPR004942">
    <property type="entry name" value="Roadblock/LAMTOR2_dom"/>
</dbReference>
<dbReference type="SUPFAM" id="SSF103196">
    <property type="entry name" value="Roadblock/LC7 domain"/>
    <property type="match status" value="1"/>
</dbReference>
<sequence>MTQVLVVDDSLSVRKALETILRPLAYTVRMAESGEAALTSLAQTKADLVIADVLMPGMSGFELCQQIKASGDHAQTPVVLISGIVSEAELTHARGVGAVGIVKKPFRADELLPIVQGALRDTDTRGDVVSAPVAAPAQAPVVAELLDTLLTKQGILGAVLIDSSGIPVAWRGAELPDQATLARYLRFFVTSSEVFGAHFNDEWQSVLLEYAGRALLLSPLSNGHALAITLRDAGAATVAKFVIKGQRAQFDTALS</sequence>
<dbReference type="PANTHER" id="PTHR44591">
    <property type="entry name" value="STRESS RESPONSE REGULATOR PROTEIN 1"/>
    <property type="match status" value="1"/>
</dbReference>
<dbReference type="PATRIC" id="fig|937777.3.peg.260"/>
<keyword evidence="5" id="KW-1185">Reference proteome</keyword>
<keyword evidence="1 2" id="KW-0597">Phosphoprotein</keyword>
<dbReference type="SMART" id="SM00960">
    <property type="entry name" value="Robl_LC7"/>
    <property type="match status" value="1"/>
</dbReference>
<evidence type="ECO:0000259" key="3">
    <source>
        <dbReference type="PROSITE" id="PS50110"/>
    </source>
</evidence>
<dbReference type="EMBL" id="CP003382">
    <property type="protein sequence ID" value="AFZ65855.1"/>
    <property type="molecule type" value="Genomic_DNA"/>
</dbReference>
<dbReference type="GO" id="GO:0000160">
    <property type="term" value="P:phosphorelay signal transduction system"/>
    <property type="evidence" value="ECO:0007669"/>
    <property type="project" value="InterPro"/>
</dbReference>
<dbReference type="InterPro" id="IPR050595">
    <property type="entry name" value="Bact_response_regulator"/>
</dbReference>